<dbReference type="PIRSF" id="PIRSF017302">
    <property type="entry name" value="Gltscr2"/>
    <property type="match status" value="1"/>
</dbReference>
<evidence type="ECO:0000256" key="4">
    <source>
        <dbReference type="ARBA" id="ARBA00023242"/>
    </source>
</evidence>
<evidence type="ECO:0000313" key="8">
    <source>
        <dbReference type="Proteomes" id="UP001107558"/>
    </source>
</evidence>
<evidence type="ECO:0000256" key="1">
    <source>
        <dbReference type="ARBA" id="ARBA00008838"/>
    </source>
</evidence>
<accession>A0A9J6BRX4</accession>
<dbReference type="EMBL" id="JADBJN010000003">
    <property type="protein sequence ID" value="KAG5672381.1"/>
    <property type="molecule type" value="Genomic_DNA"/>
</dbReference>
<name>A0A9J6BRX4_POLVA</name>
<feature type="region of interest" description="Disordered" evidence="6">
    <location>
        <begin position="429"/>
        <end position="456"/>
    </location>
</feature>
<comment type="function">
    <text evidence="5">May play a role in ribosome biogenesis.</text>
</comment>
<keyword evidence="8" id="KW-1185">Reference proteome</keyword>
<proteinExistence type="inferred from homology"/>
<comment type="subcellular location">
    <subcellularLocation>
        <location evidence="5">Nucleus</location>
        <location evidence="5">Nucleolus</location>
    </subcellularLocation>
    <subcellularLocation>
        <location evidence="5">Nucleus</location>
        <location evidence="5">Nucleoplasm</location>
    </subcellularLocation>
</comment>
<gene>
    <name evidence="7" type="ORF">PVAND_002513</name>
</gene>
<organism evidence="7 8">
    <name type="scientific">Polypedilum vanderplanki</name>
    <name type="common">Sleeping chironomid midge</name>
    <dbReference type="NCBI Taxonomy" id="319348"/>
    <lineage>
        <taxon>Eukaryota</taxon>
        <taxon>Metazoa</taxon>
        <taxon>Ecdysozoa</taxon>
        <taxon>Arthropoda</taxon>
        <taxon>Hexapoda</taxon>
        <taxon>Insecta</taxon>
        <taxon>Pterygota</taxon>
        <taxon>Neoptera</taxon>
        <taxon>Endopterygota</taxon>
        <taxon>Diptera</taxon>
        <taxon>Nematocera</taxon>
        <taxon>Chironomoidea</taxon>
        <taxon>Chironomidae</taxon>
        <taxon>Chironominae</taxon>
        <taxon>Polypedilum</taxon>
        <taxon>Polypedilum</taxon>
    </lineage>
</organism>
<evidence type="ECO:0000256" key="6">
    <source>
        <dbReference type="SAM" id="MobiDB-lite"/>
    </source>
</evidence>
<dbReference type="OrthoDB" id="5072at2759"/>
<dbReference type="PANTHER" id="PTHR14211:SF7">
    <property type="entry name" value="RIBOSOME BIOGENESIS PROTEIN NOP53"/>
    <property type="match status" value="1"/>
</dbReference>
<dbReference type="GO" id="GO:0006364">
    <property type="term" value="P:rRNA processing"/>
    <property type="evidence" value="ECO:0007669"/>
    <property type="project" value="TreeGrafter"/>
</dbReference>
<reference evidence="7" key="1">
    <citation type="submission" date="2021-03" db="EMBL/GenBank/DDBJ databases">
        <title>Chromosome level genome of the anhydrobiotic midge Polypedilum vanderplanki.</title>
        <authorList>
            <person name="Yoshida Y."/>
            <person name="Kikawada T."/>
            <person name="Gusev O."/>
        </authorList>
    </citation>
    <scope>NUCLEOTIDE SEQUENCE</scope>
    <source>
        <strain evidence="7">NIAS01</strain>
        <tissue evidence="7">Whole body or cell culture</tissue>
    </source>
</reference>
<dbReference type="InterPro" id="IPR011687">
    <property type="entry name" value="Nop53/GLTSCR2"/>
</dbReference>
<evidence type="ECO:0000256" key="2">
    <source>
        <dbReference type="ARBA" id="ARBA00018339"/>
    </source>
</evidence>
<comment type="caution">
    <text evidence="7">The sequence shown here is derived from an EMBL/GenBank/DDBJ whole genome shotgun (WGS) entry which is preliminary data.</text>
</comment>
<dbReference type="GO" id="GO:0000027">
    <property type="term" value="P:ribosomal large subunit assembly"/>
    <property type="evidence" value="ECO:0007669"/>
    <property type="project" value="UniProtKB-UniRule"/>
</dbReference>
<dbReference type="GO" id="GO:0005730">
    <property type="term" value="C:nucleolus"/>
    <property type="evidence" value="ECO:0007669"/>
    <property type="project" value="UniProtKB-SubCell"/>
</dbReference>
<keyword evidence="3 5" id="KW-0690">Ribosome biogenesis</keyword>
<dbReference type="PANTHER" id="PTHR14211">
    <property type="entry name" value="GLIOMA SUPPRESSOR CANDIDATE REGION GENE 2"/>
    <property type="match status" value="1"/>
</dbReference>
<comment type="similarity">
    <text evidence="1 5">Belongs to the NOP53 family.</text>
</comment>
<dbReference type="GO" id="GO:0005654">
    <property type="term" value="C:nucleoplasm"/>
    <property type="evidence" value="ECO:0007669"/>
    <property type="project" value="UniProtKB-SubCell"/>
</dbReference>
<dbReference type="GO" id="GO:0008097">
    <property type="term" value="F:5S rRNA binding"/>
    <property type="evidence" value="ECO:0007669"/>
    <property type="project" value="TreeGrafter"/>
</dbReference>
<sequence length="456" mass="54263">MKKKHVSMKKKSSWRKHTDINDVEEFLEDQRLQERIGANIEKTDAELFQEDKTPQNKSISLRQEKKLRALEPSKCFIALANNSKVEDPIRKRNRVKTPDERKHPLLKAKIQKQKDEGIIPKRQLQSIKDRIEAKSKMIKSKVKNKTFDKDLWADDVKDPILQGNQELNSMWVNDELKQYHLKNLGEDRVKVPKITHEKRSQLKAIEPIAGLSYNPNKEDYENIINSVVSTEEEFMKKSQKLNTSLKAVYQKISKSEIKRRKRAEMREGFPIANGFEVEKDEEPSDNEYKTLNPPVRNKKKDLKKRRKQKEFKERMARKEIEKNELKKLKDLGMLKMYKKQILKTENEIEKKKETRLKKQEQKKFEPRRLTRKKFEDEDIHVEDSVEALGNLRKIKPLGSILVDRFKSMQKRNILLPNIKRLPRKRRITKVKKNSHKEEIPQISKKMRKSNKIQIHD</sequence>
<evidence type="ECO:0000256" key="5">
    <source>
        <dbReference type="PIRNR" id="PIRNR017302"/>
    </source>
</evidence>
<evidence type="ECO:0000313" key="7">
    <source>
        <dbReference type="EMBL" id="KAG5672381.1"/>
    </source>
</evidence>
<dbReference type="Proteomes" id="UP001107558">
    <property type="component" value="Chromosome 3"/>
</dbReference>
<feature type="region of interest" description="Disordered" evidence="6">
    <location>
        <begin position="268"/>
        <end position="315"/>
    </location>
</feature>
<keyword evidence="4 5" id="KW-0539">Nucleus</keyword>
<dbReference type="Pfam" id="PF07767">
    <property type="entry name" value="Nop53"/>
    <property type="match status" value="1"/>
</dbReference>
<dbReference type="AlphaFoldDB" id="A0A9J6BRX4"/>
<feature type="compositionally biased region" description="Basic residues" evidence="6">
    <location>
        <begin position="296"/>
        <end position="309"/>
    </location>
</feature>
<protein>
    <recommendedName>
        <fullName evidence="2 5">Ribosome biogenesis protein NOP53</fullName>
    </recommendedName>
</protein>
<evidence type="ECO:0000256" key="3">
    <source>
        <dbReference type="ARBA" id="ARBA00022517"/>
    </source>
</evidence>